<name>A0A0F9SBM1_9ZZZZ</name>
<evidence type="ECO:0000313" key="1">
    <source>
        <dbReference type="EMBL" id="KKN34391.1"/>
    </source>
</evidence>
<sequence length="47" mass="5742">MTKEQEYIIAVTKYGRRNCEKIIKSILYNIRKMHKLINKIERSLMNE</sequence>
<comment type="caution">
    <text evidence="1">The sequence shown here is derived from an EMBL/GenBank/DDBJ whole genome shotgun (WGS) entry which is preliminary data.</text>
</comment>
<protein>
    <submittedName>
        <fullName evidence="1">Uncharacterized protein</fullName>
    </submittedName>
</protein>
<proteinExistence type="predicted"/>
<dbReference type="EMBL" id="LAZR01002109">
    <property type="protein sequence ID" value="KKN34391.1"/>
    <property type="molecule type" value="Genomic_DNA"/>
</dbReference>
<gene>
    <name evidence="1" type="ORF">LCGC14_0794380</name>
</gene>
<dbReference type="AlphaFoldDB" id="A0A0F9SBM1"/>
<organism evidence="1">
    <name type="scientific">marine sediment metagenome</name>
    <dbReference type="NCBI Taxonomy" id="412755"/>
    <lineage>
        <taxon>unclassified sequences</taxon>
        <taxon>metagenomes</taxon>
        <taxon>ecological metagenomes</taxon>
    </lineage>
</organism>
<accession>A0A0F9SBM1</accession>
<reference evidence="1" key="1">
    <citation type="journal article" date="2015" name="Nature">
        <title>Complex archaea that bridge the gap between prokaryotes and eukaryotes.</title>
        <authorList>
            <person name="Spang A."/>
            <person name="Saw J.H."/>
            <person name="Jorgensen S.L."/>
            <person name="Zaremba-Niedzwiedzka K."/>
            <person name="Martijn J."/>
            <person name="Lind A.E."/>
            <person name="van Eijk R."/>
            <person name="Schleper C."/>
            <person name="Guy L."/>
            <person name="Ettema T.J."/>
        </authorList>
    </citation>
    <scope>NUCLEOTIDE SEQUENCE</scope>
</reference>